<dbReference type="Proteomes" id="UP000039865">
    <property type="component" value="Unassembled WGS sequence"/>
</dbReference>
<feature type="transmembrane region" description="Helical" evidence="7">
    <location>
        <begin position="233"/>
        <end position="251"/>
    </location>
</feature>
<feature type="transmembrane region" description="Helical" evidence="7">
    <location>
        <begin position="299"/>
        <end position="317"/>
    </location>
</feature>
<gene>
    <name evidence="8" type="primary">Contig4159.g4442</name>
    <name evidence="8" type="ORF">STYLEM_9971</name>
</gene>
<dbReference type="AlphaFoldDB" id="A0A078AFI8"/>
<feature type="transmembrane region" description="Helical" evidence="7">
    <location>
        <begin position="117"/>
        <end position="138"/>
    </location>
</feature>
<keyword evidence="9" id="KW-1185">Reference proteome</keyword>
<evidence type="ECO:0000256" key="7">
    <source>
        <dbReference type="SAM" id="Phobius"/>
    </source>
</evidence>
<accession>A0A078AFI8</accession>
<dbReference type="InParanoid" id="A0A078AFI8"/>
<keyword evidence="6 7" id="KW-0472">Membrane</keyword>
<feature type="transmembrane region" description="Helical" evidence="7">
    <location>
        <begin position="410"/>
        <end position="429"/>
    </location>
</feature>
<reference evidence="8 9" key="1">
    <citation type="submission" date="2014-06" db="EMBL/GenBank/DDBJ databases">
        <authorList>
            <person name="Swart Estienne"/>
        </authorList>
    </citation>
    <scope>NUCLEOTIDE SEQUENCE [LARGE SCALE GENOMIC DNA]</scope>
    <source>
        <strain evidence="8 9">130c</strain>
    </source>
</reference>
<organism evidence="8 9">
    <name type="scientific">Stylonychia lemnae</name>
    <name type="common">Ciliate</name>
    <dbReference type="NCBI Taxonomy" id="5949"/>
    <lineage>
        <taxon>Eukaryota</taxon>
        <taxon>Sar</taxon>
        <taxon>Alveolata</taxon>
        <taxon>Ciliophora</taxon>
        <taxon>Intramacronucleata</taxon>
        <taxon>Spirotrichea</taxon>
        <taxon>Stichotrichia</taxon>
        <taxon>Sporadotrichida</taxon>
        <taxon>Oxytrichidae</taxon>
        <taxon>Stylonychinae</taxon>
        <taxon>Stylonychia</taxon>
    </lineage>
</organism>
<evidence type="ECO:0000256" key="6">
    <source>
        <dbReference type="ARBA" id="ARBA00023136"/>
    </source>
</evidence>
<protein>
    <recommendedName>
        <fullName evidence="10">Transmembrane protein</fullName>
    </recommendedName>
</protein>
<evidence type="ECO:0000313" key="8">
    <source>
        <dbReference type="EMBL" id="CDW80965.1"/>
    </source>
</evidence>
<name>A0A078AFI8_STYLE</name>
<evidence type="ECO:0000256" key="3">
    <source>
        <dbReference type="ARBA" id="ARBA00022448"/>
    </source>
</evidence>
<dbReference type="Pfam" id="PF03092">
    <property type="entry name" value="BT1"/>
    <property type="match status" value="1"/>
</dbReference>
<keyword evidence="4 7" id="KW-0812">Transmembrane</keyword>
<sequence length="507" mass="58280">MQKVISESQQSYPKLEKGSYQFIDTESSENQSMSSVSTIKQNPRRKWNCCKINLDPLRSFNKNIIAIFALHNFIEGLKRAKENFSGALILLIFQNLIKNEADKDQLQGASILTNLRYYLTNCGGIISAIIAAISTKYLGTSNSYWIICALIIIQLIVFIFFSYYMKRQSLTKQTMETLIDDKDKVENFDKNSNIKNNNSINITSINQRTNILKNPKRQTKRTFCQKIQMLREIYLTLAFIFIHAILSPSYAPFESRFSSQVLGYSNTTICLLAIIGYIIAIQGTFYVQKWFNNSEPRNLVLIFQLAKLVSLFLNYIQNMRWNVGILPDIVYTIGISFLADPIYATFYDVALQIIYMKLSPSRYQTSMGALYLSFAIVSQSFVSTPVALALNTQFTQVDKNNIEDIYKLKYIQMIFCVAVIPFTFLLPNFDRLNRFNSALAELELDQVADQPISASDLKFQNHNSWYVGGTLGESSFETFQIDRKSVEQNIKLRLRKSQRQQSTQNQI</sequence>
<keyword evidence="3" id="KW-0813">Transport</keyword>
<dbReference type="GO" id="GO:0016020">
    <property type="term" value="C:membrane"/>
    <property type="evidence" value="ECO:0007669"/>
    <property type="project" value="UniProtKB-SubCell"/>
</dbReference>
<feature type="transmembrane region" description="Helical" evidence="7">
    <location>
        <begin position="368"/>
        <end position="390"/>
    </location>
</feature>
<evidence type="ECO:0000256" key="2">
    <source>
        <dbReference type="ARBA" id="ARBA00007015"/>
    </source>
</evidence>
<dbReference type="Gene3D" id="1.20.1250.20">
    <property type="entry name" value="MFS general substrate transporter like domains"/>
    <property type="match status" value="1"/>
</dbReference>
<dbReference type="PANTHER" id="PTHR31585">
    <property type="entry name" value="FOLATE-BIOPTERIN TRANSPORTER 1, CHLOROPLASTIC"/>
    <property type="match status" value="1"/>
</dbReference>
<dbReference type="SUPFAM" id="SSF103473">
    <property type="entry name" value="MFS general substrate transporter"/>
    <property type="match status" value="1"/>
</dbReference>
<evidence type="ECO:0000256" key="1">
    <source>
        <dbReference type="ARBA" id="ARBA00004141"/>
    </source>
</evidence>
<keyword evidence="5 7" id="KW-1133">Transmembrane helix</keyword>
<dbReference type="InterPro" id="IPR039309">
    <property type="entry name" value="BT1"/>
</dbReference>
<dbReference type="InterPro" id="IPR036259">
    <property type="entry name" value="MFS_trans_sf"/>
</dbReference>
<comment type="similarity">
    <text evidence="2">Belongs to the major facilitator superfamily. Folate-biopterin transporter (TC 2.A.71) family.</text>
</comment>
<feature type="transmembrane region" description="Helical" evidence="7">
    <location>
        <begin position="144"/>
        <end position="165"/>
    </location>
</feature>
<dbReference type="EMBL" id="CCKQ01009475">
    <property type="protein sequence ID" value="CDW80965.1"/>
    <property type="molecule type" value="Genomic_DNA"/>
</dbReference>
<proteinExistence type="inferred from homology"/>
<feature type="transmembrane region" description="Helical" evidence="7">
    <location>
        <begin position="329"/>
        <end position="356"/>
    </location>
</feature>
<feature type="transmembrane region" description="Helical" evidence="7">
    <location>
        <begin position="263"/>
        <end position="287"/>
    </location>
</feature>
<comment type="subcellular location">
    <subcellularLocation>
        <location evidence="1">Membrane</location>
        <topology evidence="1">Multi-pass membrane protein</topology>
    </subcellularLocation>
</comment>
<evidence type="ECO:0000256" key="4">
    <source>
        <dbReference type="ARBA" id="ARBA00022692"/>
    </source>
</evidence>
<dbReference type="PANTHER" id="PTHR31585:SF0">
    <property type="entry name" value="FOLATE-BIOPTERIN TRANSPORTER 1, CHLOROPLASTIC"/>
    <property type="match status" value="1"/>
</dbReference>
<evidence type="ECO:0000256" key="5">
    <source>
        <dbReference type="ARBA" id="ARBA00022989"/>
    </source>
</evidence>
<evidence type="ECO:0008006" key="10">
    <source>
        <dbReference type="Google" id="ProtNLM"/>
    </source>
</evidence>
<evidence type="ECO:0000313" key="9">
    <source>
        <dbReference type="Proteomes" id="UP000039865"/>
    </source>
</evidence>